<dbReference type="AlphaFoldDB" id="A0AAQ3SVD5"/>
<reference evidence="2 3" key="1">
    <citation type="submission" date="2024-02" db="EMBL/GenBank/DDBJ databases">
        <title>High-quality chromosome-scale genome assembly of Pensacola bahiagrass (Paspalum notatum Flugge var. saurae).</title>
        <authorList>
            <person name="Vega J.M."/>
            <person name="Podio M."/>
            <person name="Orjuela J."/>
            <person name="Siena L.A."/>
            <person name="Pessino S.C."/>
            <person name="Combes M.C."/>
            <person name="Mariac C."/>
            <person name="Albertini E."/>
            <person name="Pupilli F."/>
            <person name="Ortiz J.P.A."/>
            <person name="Leblanc O."/>
        </authorList>
    </citation>
    <scope>NUCLEOTIDE SEQUENCE [LARGE SCALE GENOMIC DNA]</scope>
    <source>
        <strain evidence="2">R1</strain>
        <tissue evidence="2">Leaf</tissue>
    </source>
</reference>
<sequence>MQSTLTAAAVASPGSDMSSSEESLMSSTSTASNIPLSFFYSDANGVVLLSLVVAGRGGRWAGGIGGGGGGACVPHGSLLALDVVGDKVGPEARCAGGRGVAAAAAGREGLVASQQHCGRSLSLVDMDIEGVGAVGGAEQGRRGGACVVVVMVVEVEGVLGPAGR</sequence>
<dbReference type="EMBL" id="CP144746">
    <property type="protein sequence ID" value="WVZ61381.1"/>
    <property type="molecule type" value="Genomic_DNA"/>
</dbReference>
<protein>
    <submittedName>
        <fullName evidence="2">Uncharacterized protein</fullName>
    </submittedName>
</protein>
<proteinExistence type="predicted"/>
<evidence type="ECO:0000256" key="1">
    <source>
        <dbReference type="SAM" id="MobiDB-lite"/>
    </source>
</evidence>
<organism evidence="2 3">
    <name type="scientific">Paspalum notatum var. saurae</name>
    <dbReference type="NCBI Taxonomy" id="547442"/>
    <lineage>
        <taxon>Eukaryota</taxon>
        <taxon>Viridiplantae</taxon>
        <taxon>Streptophyta</taxon>
        <taxon>Embryophyta</taxon>
        <taxon>Tracheophyta</taxon>
        <taxon>Spermatophyta</taxon>
        <taxon>Magnoliopsida</taxon>
        <taxon>Liliopsida</taxon>
        <taxon>Poales</taxon>
        <taxon>Poaceae</taxon>
        <taxon>PACMAD clade</taxon>
        <taxon>Panicoideae</taxon>
        <taxon>Andropogonodae</taxon>
        <taxon>Paspaleae</taxon>
        <taxon>Paspalinae</taxon>
        <taxon>Paspalum</taxon>
    </lineage>
</organism>
<dbReference type="Proteomes" id="UP001341281">
    <property type="component" value="Chromosome 02"/>
</dbReference>
<keyword evidence="3" id="KW-1185">Reference proteome</keyword>
<evidence type="ECO:0000313" key="3">
    <source>
        <dbReference type="Proteomes" id="UP001341281"/>
    </source>
</evidence>
<name>A0AAQ3SVD5_PASNO</name>
<feature type="compositionally biased region" description="Low complexity" evidence="1">
    <location>
        <begin position="11"/>
        <end position="24"/>
    </location>
</feature>
<feature type="region of interest" description="Disordered" evidence="1">
    <location>
        <begin position="1"/>
        <end position="24"/>
    </location>
</feature>
<gene>
    <name evidence="2" type="ORF">U9M48_011266</name>
</gene>
<accession>A0AAQ3SVD5</accession>
<evidence type="ECO:0000313" key="2">
    <source>
        <dbReference type="EMBL" id="WVZ61381.1"/>
    </source>
</evidence>